<evidence type="ECO:0000313" key="3">
    <source>
        <dbReference type="RefSeq" id="XP_008295652.1"/>
    </source>
</evidence>
<dbReference type="Gene3D" id="3.30.70.330">
    <property type="match status" value="2"/>
</dbReference>
<dbReference type="GO" id="GO:0003723">
    <property type="term" value="F:RNA binding"/>
    <property type="evidence" value="ECO:0007669"/>
    <property type="project" value="TreeGrafter"/>
</dbReference>
<feature type="compositionally biased region" description="Basic and acidic residues" evidence="1">
    <location>
        <begin position="628"/>
        <end position="696"/>
    </location>
</feature>
<feature type="compositionally biased region" description="Basic residues" evidence="1">
    <location>
        <begin position="608"/>
        <end position="624"/>
    </location>
</feature>
<dbReference type="GO" id="GO:0000245">
    <property type="term" value="P:spliceosomal complex assembly"/>
    <property type="evidence" value="ECO:0007669"/>
    <property type="project" value="TreeGrafter"/>
</dbReference>
<feature type="compositionally biased region" description="Low complexity" evidence="1">
    <location>
        <begin position="38"/>
        <end position="66"/>
    </location>
</feature>
<proteinExistence type="predicted"/>
<evidence type="ECO:0000256" key="1">
    <source>
        <dbReference type="SAM" id="MobiDB-lite"/>
    </source>
</evidence>
<feature type="region of interest" description="Disordered" evidence="1">
    <location>
        <begin position="119"/>
        <end position="260"/>
    </location>
</feature>
<dbReference type="InterPro" id="IPR036236">
    <property type="entry name" value="Znf_C2H2_sf"/>
</dbReference>
<feature type="region of interest" description="Disordered" evidence="1">
    <location>
        <begin position="530"/>
        <end position="829"/>
    </location>
</feature>
<dbReference type="RefSeq" id="XP_008295652.1">
    <property type="nucleotide sequence ID" value="XM_008297430.1"/>
</dbReference>
<feature type="compositionally biased region" description="Polar residues" evidence="1">
    <location>
        <begin position="773"/>
        <end position="785"/>
    </location>
</feature>
<feature type="compositionally biased region" description="Basic and acidic residues" evidence="1">
    <location>
        <begin position="233"/>
        <end position="250"/>
    </location>
</feature>
<name>A0A9Y4NE74_9TELE</name>
<feature type="compositionally biased region" description="Basic and acidic residues" evidence="1">
    <location>
        <begin position="555"/>
        <end position="587"/>
    </location>
</feature>
<gene>
    <name evidence="3" type="primary">matr3l1.1</name>
</gene>
<accession>A0A9Y4NE74</accession>
<feature type="compositionally biased region" description="Low complexity" evidence="1">
    <location>
        <begin position="124"/>
        <end position="138"/>
    </location>
</feature>
<reference evidence="3" key="1">
    <citation type="submission" date="2025-08" db="UniProtKB">
        <authorList>
            <consortium name="RefSeq"/>
        </authorList>
    </citation>
    <scope>IDENTIFICATION</scope>
</reference>
<dbReference type="AlphaFoldDB" id="A0A9Y4NE74"/>
<dbReference type="InterPro" id="IPR035979">
    <property type="entry name" value="RBD_domain_sf"/>
</dbReference>
<sequence length="867" mass="97412">MSHNYPYRRPPSDTDLRPDPGTYSSADHCHTSDDFYRPQESLSYPSSSSSSRAPLQPPALQARPPLQAPALQDGVLSILSSVGLEPDDLALLAELPEDVLTVESLPHILKQIKGKRGTIKPFLSSAPSSSTSCYSGSSTQRPAISTDWDQRQPVQYPLGHVPSSPLSSSSTCRADHPPSSSSSSSSGFTVDYHHRPGPSDYGKTGPVPSQNRPSFSAAEPGNKARTSCYSEARAADFPKPKPKEGHRESRFSSSRSIPLKKQAQDFHGTTPAMYPYSCSLCHITVLSERVWIQHINGTLHADGQLSLLQQFPNWDCRMETAGREDNEPEKRRDDKKRSPPRQTSSQNQTPQTNQKQQKKTSDKGKVVCVKFPPQSVDESYLRKLTEPFGKILKILMFPSLAFLELGTVDQAKDLVKFHINYPPTVNGEQIEFSISNAFSFLWSCQVVSFSPAPAGEDGRSDLISIVKRFGLPLYTLFLPSVAFVEMRNVVDAQKLVDYYSTNTLRINKDSIKVSFSEEYKRLMNIPSAKKYEEEPTSAKRSSSPEKNQKSGTKRTRSESNRDRKSRSRSRDRQIRTKSRSRDKSKERSSRHRKTRSRSRDKSSSRSSRNNRSRSSRNTRTRSRSRSMSSDKSRTKSSREIRSKSREKSDREKKSRSKSREKTSREKGTGSASRSRDESSTGPSREKMVEPESKDEPTPVSGSKPEAAEEMEEEEEEEEEAGMSAEESDIEGMEVIAEDGEDLEDEEVESQEEEEDEEEEEEEAAEENESPAERTQSLEPGRNQSPQEEDFPVDLENCITLDELDEDKSDKDTASDDGVPDRPKSSQSSRVLYFANLPPRFSDSEFVRLVKGFGTAARYILIRTRQEV</sequence>
<dbReference type="CTD" id="556124"/>
<feature type="compositionally biased region" description="Acidic residues" evidence="1">
    <location>
        <begin position="707"/>
        <end position="769"/>
    </location>
</feature>
<feature type="compositionally biased region" description="Basic and acidic residues" evidence="1">
    <location>
        <begin position="27"/>
        <end position="37"/>
    </location>
</feature>
<dbReference type="SUPFAM" id="SSF54928">
    <property type="entry name" value="RNA-binding domain, RBD"/>
    <property type="match status" value="2"/>
</dbReference>
<evidence type="ECO:0000313" key="2">
    <source>
        <dbReference type="Proteomes" id="UP000694891"/>
    </source>
</evidence>
<dbReference type="PANTHER" id="PTHR47048:SF1">
    <property type="entry name" value="PROTEIN SCAF11"/>
    <property type="match status" value="1"/>
</dbReference>
<feature type="compositionally biased region" description="Low complexity" evidence="1">
    <location>
        <begin position="340"/>
        <end position="355"/>
    </location>
</feature>
<protein>
    <submittedName>
        <fullName evidence="3">Matrin 3-like 1.1</fullName>
    </submittedName>
</protein>
<dbReference type="InterPro" id="IPR012677">
    <property type="entry name" value="Nucleotide-bd_a/b_plait_sf"/>
</dbReference>
<dbReference type="PANTHER" id="PTHR47048">
    <property type="entry name" value="PROTEIN SCAF11"/>
    <property type="match status" value="1"/>
</dbReference>
<keyword evidence="2" id="KW-1185">Reference proteome</keyword>
<feature type="region of interest" description="Disordered" evidence="1">
    <location>
        <begin position="321"/>
        <end position="364"/>
    </location>
</feature>
<feature type="compositionally biased region" description="Basic and acidic residues" evidence="1">
    <location>
        <begin position="807"/>
        <end position="823"/>
    </location>
</feature>
<dbReference type="Proteomes" id="UP000694891">
    <property type="component" value="Unplaced"/>
</dbReference>
<feature type="compositionally biased region" description="Basic and acidic residues" evidence="1">
    <location>
        <begin position="321"/>
        <end position="337"/>
    </location>
</feature>
<feature type="compositionally biased region" description="Basic and acidic residues" evidence="1">
    <location>
        <begin position="530"/>
        <end position="548"/>
    </location>
</feature>
<dbReference type="SUPFAM" id="SSF57667">
    <property type="entry name" value="beta-beta-alpha zinc fingers"/>
    <property type="match status" value="1"/>
</dbReference>
<feature type="region of interest" description="Disordered" evidence="1">
    <location>
        <begin position="1"/>
        <end position="66"/>
    </location>
</feature>
<organism evidence="2 3">
    <name type="scientific">Stegastes partitus</name>
    <name type="common">bicolor damselfish</name>
    <dbReference type="NCBI Taxonomy" id="144197"/>
    <lineage>
        <taxon>Eukaryota</taxon>
        <taxon>Metazoa</taxon>
        <taxon>Chordata</taxon>
        <taxon>Craniata</taxon>
        <taxon>Vertebrata</taxon>
        <taxon>Euteleostomi</taxon>
        <taxon>Actinopterygii</taxon>
        <taxon>Neopterygii</taxon>
        <taxon>Teleostei</taxon>
        <taxon>Neoteleostei</taxon>
        <taxon>Acanthomorphata</taxon>
        <taxon>Ovalentaria</taxon>
        <taxon>Pomacentridae</taxon>
        <taxon>Stegastes</taxon>
    </lineage>
</organism>